<evidence type="ECO:0000313" key="2">
    <source>
        <dbReference type="WBParaSite" id="maker-unitig_40123-snap-gene-0.4-mRNA-1"/>
    </source>
</evidence>
<name>A0A1I8FLT7_9PLAT</name>
<organism evidence="1 2">
    <name type="scientific">Macrostomum lignano</name>
    <dbReference type="NCBI Taxonomy" id="282301"/>
    <lineage>
        <taxon>Eukaryota</taxon>
        <taxon>Metazoa</taxon>
        <taxon>Spiralia</taxon>
        <taxon>Lophotrochozoa</taxon>
        <taxon>Platyhelminthes</taxon>
        <taxon>Rhabditophora</taxon>
        <taxon>Macrostomorpha</taxon>
        <taxon>Macrostomida</taxon>
        <taxon>Macrostomidae</taxon>
        <taxon>Macrostomum</taxon>
    </lineage>
</organism>
<evidence type="ECO:0000313" key="1">
    <source>
        <dbReference type="Proteomes" id="UP000095280"/>
    </source>
</evidence>
<proteinExistence type="predicted"/>
<reference evidence="2" key="1">
    <citation type="submission" date="2016-11" db="UniProtKB">
        <authorList>
            <consortium name="WormBaseParasite"/>
        </authorList>
    </citation>
    <scope>IDENTIFICATION</scope>
</reference>
<keyword evidence="1" id="KW-1185">Reference proteome</keyword>
<protein>
    <submittedName>
        <fullName evidence="2">Secreted protein</fullName>
    </submittedName>
</protein>
<dbReference type="Proteomes" id="UP000095280">
    <property type="component" value="Unplaced"/>
</dbReference>
<dbReference type="WBParaSite" id="maker-unitig_40123-snap-gene-0.4-mRNA-1">
    <property type="protein sequence ID" value="maker-unitig_40123-snap-gene-0.4-mRNA-1"/>
    <property type="gene ID" value="maker-unitig_40123-snap-gene-0.4"/>
</dbReference>
<accession>A0A1I8FLT7</accession>
<dbReference type="AlphaFoldDB" id="A0A1I8FLT7"/>
<sequence length="372" mass="42251">MKAARKMAGALASTVVGTCCWQTVWPSQTASPGTVPDEAICPKQGLLLEIKQEYNFWGHLPITPRILQPAIRVTTSVQRLDAMLDTAYGLKSRSVSPNKLHASFAAESECSFHRCVSKWSSCDETRSNKLDNSSASDRKLHSTGFSITQLRERRTQLDVQLPARNASLSWVRAEVRYFNKDNKGSRGSVSLPTRIRCFREVADHTTAWFPSTVELEKERQLQGMHDYMSTAEIFKLIIEPVNPCISSMVRWPRIAEFPGRGANKRKRELCRDIPRKAAYCYIEASSLGFRVVFAYKLLLHSCGIYECSFHHSVVHKWVSCDETRINKLDNNSRQSDRNYTQTRLLDNIQCCVRRQMLLEMSNYAGSNASLSL</sequence>